<dbReference type="InterPro" id="IPR050951">
    <property type="entry name" value="Retrovirus_Pol_polyprotein"/>
</dbReference>
<feature type="region of interest" description="Disordered" evidence="1">
    <location>
        <begin position="243"/>
        <end position="272"/>
    </location>
</feature>
<dbReference type="InterPro" id="IPR036397">
    <property type="entry name" value="RNaseH_sf"/>
</dbReference>
<protein>
    <recommendedName>
        <fullName evidence="2">Pyrin domain-containing protein</fullName>
    </recommendedName>
</protein>
<dbReference type="Gene3D" id="3.30.420.10">
    <property type="entry name" value="Ribonuclease H-like superfamily/Ribonuclease H"/>
    <property type="match status" value="1"/>
</dbReference>
<dbReference type="Proteomes" id="UP001558613">
    <property type="component" value="Unassembled WGS sequence"/>
</dbReference>
<dbReference type="PANTHER" id="PTHR37984:SF15">
    <property type="entry name" value="INTEGRASE CATALYTIC DOMAIN-CONTAINING PROTEIN"/>
    <property type="match status" value="1"/>
</dbReference>
<proteinExistence type="predicted"/>
<dbReference type="PANTHER" id="PTHR37984">
    <property type="entry name" value="PROTEIN CBG26694"/>
    <property type="match status" value="1"/>
</dbReference>
<dbReference type="InterPro" id="IPR004020">
    <property type="entry name" value="DAPIN"/>
</dbReference>
<evidence type="ECO:0000313" key="3">
    <source>
        <dbReference type="EMBL" id="KAL1281450.1"/>
    </source>
</evidence>
<name>A0ABR3NX39_9TELE</name>
<evidence type="ECO:0000313" key="4">
    <source>
        <dbReference type="Proteomes" id="UP001558613"/>
    </source>
</evidence>
<sequence>MHCQQRQAPSGLKVLKSLTFAYNCTIHETTGFAPFLLMFGRIPRLPVDLVFGAVLDNPDVVNYDSYVQALRRDMKEAMRIAQASALKQLKRHADLYNRKVKGGPIDVGDRVLLANKGARGKRKLADLWEDTTYTVVGLNKDSHTYRIQHSHTGVVKTVHRNLIMPVNFLPLPDDDLEGETNENHLSDSETADSVVAGVSEDASNYRTREWVSQLPSNGMNDSDTDDVGEVTDVLKSIQPVDTAQSNELEHDVINSSETTQLRPEGNDDVESMDKSVPETVTEQVEIFASGSLSAAVPNCGHLDKANSVSNIIVRNFPAESSLSRFVWHLWNGVAPDIEPIPRAALENADRQDVADRMVQKYQPSQ</sequence>
<keyword evidence="4" id="KW-1185">Reference proteome</keyword>
<accession>A0ABR3NX39</accession>
<organism evidence="3 4">
    <name type="scientific">Cirrhinus molitorella</name>
    <name type="common">mud carp</name>
    <dbReference type="NCBI Taxonomy" id="172907"/>
    <lineage>
        <taxon>Eukaryota</taxon>
        <taxon>Metazoa</taxon>
        <taxon>Chordata</taxon>
        <taxon>Craniata</taxon>
        <taxon>Vertebrata</taxon>
        <taxon>Euteleostomi</taxon>
        <taxon>Actinopterygii</taxon>
        <taxon>Neopterygii</taxon>
        <taxon>Teleostei</taxon>
        <taxon>Ostariophysi</taxon>
        <taxon>Cypriniformes</taxon>
        <taxon>Cyprinidae</taxon>
        <taxon>Labeoninae</taxon>
        <taxon>Labeonini</taxon>
        <taxon>Cirrhinus</taxon>
    </lineage>
</organism>
<dbReference type="SUPFAM" id="SSF47986">
    <property type="entry name" value="DEATH domain"/>
    <property type="match status" value="1"/>
</dbReference>
<reference evidence="3 4" key="1">
    <citation type="submission" date="2023-09" db="EMBL/GenBank/DDBJ databases">
        <authorList>
            <person name="Wang M."/>
        </authorList>
    </citation>
    <scope>NUCLEOTIDE SEQUENCE [LARGE SCALE GENOMIC DNA]</scope>
    <source>
        <strain evidence="3">GT-2023</strain>
        <tissue evidence="3">Liver</tissue>
    </source>
</reference>
<feature type="domain" description="Pyrin" evidence="2">
    <location>
        <begin position="320"/>
        <end position="363"/>
    </location>
</feature>
<evidence type="ECO:0000259" key="2">
    <source>
        <dbReference type="Pfam" id="PF02758"/>
    </source>
</evidence>
<dbReference type="EMBL" id="JAYMGO010000001">
    <property type="protein sequence ID" value="KAL1281450.1"/>
    <property type="molecule type" value="Genomic_DNA"/>
</dbReference>
<dbReference type="Gene3D" id="1.10.533.10">
    <property type="entry name" value="Death Domain, Fas"/>
    <property type="match status" value="1"/>
</dbReference>
<dbReference type="Pfam" id="PF02758">
    <property type="entry name" value="PYRIN"/>
    <property type="match status" value="1"/>
</dbReference>
<gene>
    <name evidence="3" type="ORF">QQF64_000253</name>
</gene>
<comment type="caution">
    <text evidence="3">The sequence shown here is derived from an EMBL/GenBank/DDBJ whole genome shotgun (WGS) entry which is preliminary data.</text>
</comment>
<evidence type="ECO:0000256" key="1">
    <source>
        <dbReference type="SAM" id="MobiDB-lite"/>
    </source>
</evidence>
<dbReference type="InterPro" id="IPR011029">
    <property type="entry name" value="DEATH-like_dom_sf"/>
</dbReference>